<dbReference type="STRING" id="1617426.TR69_WS6001001006"/>
<reference evidence="10 11" key="1">
    <citation type="submission" date="2015-02" db="EMBL/GenBank/DDBJ databases">
        <title>Improved understanding of the partial-nitritation anammox process through 23 genomes representing the majority of the microbial community.</title>
        <authorList>
            <person name="Speth D.R."/>
            <person name="In T Zandt M."/>
            <person name="Guerrero Cruz S."/>
            <person name="Jetten M.S."/>
            <person name="Dutilh B.E."/>
        </authorList>
    </citation>
    <scope>NUCLEOTIDE SEQUENCE [LARGE SCALE GENOMIC DNA]</scope>
    <source>
        <strain evidence="10">OLB20</strain>
    </source>
</reference>
<keyword evidence="4" id="KW-0808">Transferase</keyword>
<dbReference type="PANTHER" id="PTHR33908">
    <property type="entry name" value="MANNOSYLTRANSFERASE YKCB-RELATED"/>
    <property type="match status" value="1"/>
</dbReference>
<keyword evidence="6 8" id="KW-1133">Transmembrane helix</keyword>
<feature type="transmembrane region" description="Helical" evidence="8">
    <location>
        <begin position="296"/>
        <end position="315"/>
    </location>
</feature>
<evidence type="ECO:0000256" key="1">
    <source>
        <dbReference type="ARBA" id="ARBA00004651"/>
    </source>
</evidence>
<dbReference type="EMBL" id="JYNZ01000003">
    <property type="protein sequence ID" value="KXK26982.1"/>
    <property type="molecule type" value="Genomic_DNA"/>
</dbReference>
<dbReference type="InterPro" id="IPR050297">
    <property type="entry name" value="LipidA_mod_glycosyltrf_83"/>
</dbReference>
<keyword evidence="7 8" id="KW-0472">Membrane</keyword>
<sequence>MRRLFSQLTGNRHVFTTVTIVTALFFFINVFWITADQRLPFIGDDARFLQGTFELYEPLSRGDFVGAYNTWENMFIHPDRFPRTPLFAALSVPAFLIFGVSENTALMMNLLVLAVNGILIFLLARKLFFGLPARQANAIGLLALVLYSVMPGAYGFARLYMSETLQTFFVLLLTYLFVRYRSSSSRTLFFATGVLLSLAFLLRFLMPVYLVVPLTYFIYWQLRQKKSWHTYVEYFVITLIGFIPFTLTWYASNFATYLEFARFTSSGELAQYYSLGPVSSPVTAVRFWYVIVTWTIGWPLTVFMLLQVFAGAAAARSTVIRSVRHRFSSLNRFVDGLLGSNLALIILTPLPMLISLTLNESKTARYFVPVIAFWILAAAYVAVRTGSRSRIWMTGTLITAALCVYPFLQSVATFMPALPRTGLNEATGPYTRSEAFREPYSFVLSYYIPLEDEQPRVYNTAEQPLFNDAQLIWYASQQGVTISSSDEFSRYTDLVTGKAEVDEADFVIVTDSPEAGEIWADKYEQLREYVENNDRFFLAAQKEMSDGSVYSIYVRLEYLGN</sequence>
<keyword evidence="2" id="KW-1003">Cell membrane</keyword>
<feature type="transmembrane region" description="Helical" evidence="8">
    <location>
        <begin position="231"/>
        <end position="251"/>
    </location>
</feature>
<gene>
    <name evidence="10" type="ORF">TR69_WS6001001006</name>
</gene>
<organism evidence="10 11">
    <name type="scientific">candidate division WS6 bacterium OLB20</name>
    <dbReference type="NCBI Taxonomy" id="1617426"/>
    <lineage>
        <taxon>Bacteria</taxon>
        <taxon>Candidatus Dojkabacteria</taxon>
    </lineage>
</organism>
<name>A0A136LZB1_9BACT</name>
<comment type="caution">
    <text evidence="10">The sequence shown here is derived from an EMBL/GenBank/DDBJ whole genome shotgun (WGS) entry which is preliminary data.</text>
</comment>
<evidence type="ECO:0000256" key="2">
    <source>
        <dbReference type="ARBA" id="ARBA00022475"/>
    </source>
</evidence>
<dbReference type="PANTHER" id="PTHR33908:SF11">
    <property type="entry name" value="MEMBRANE PROTEIN"/>
    <property type="match status" value="1"/>
</dbReference>
<evidence type="ECO:0000256" key="6">
    <source>
        <dbReference type="ARBA" id="ARBA00022989"/>
    </source>
</evidence>
<evidence type="ECO:0000313" key="11">
    <source>
        <dbReference type="Proteomes" id="UP000070457"/>
    </source>
</evidence>
<feature type="transmembrane region" description="Helical" evidence="8">
    <location>
        <begin position="136"/>
        <end position="154"/>
    </location>
</feature>
<feature type="transmembrane region" description="Helical" evidence="8">
    <location>
        <begin position="336"/>
        <end position="358"/>
    </location>
</feature>
<feature type="transmembrane region" description="Helical" evidence="8">
    <location>
        <begin position="106"/>
        <end position="124"/>
    </location>
</feature>
<dbReference type="GO" id="GO:0005886">
    <property type="term" value="C:plasma membrane"/>
    <property type="evidence" value="ECO:0007669"/>
    <property type="project" value="UniProtKB-SubCell"/>
</dbReference>
<dbReference type="InterPro" id="IPR038731">
    <property type="entry name" value="RgtA/B/C-like"/>
</dbReference>
<dbReference type="GO" id="GO:0009103">
    <property type="term" value="P:lipopolysaccharide biosynthetic process"/>
    <property type="evidence" value="ECO:0007669"/>
    <property type="project" value="UniProtKB-ARBA"/>
</dbReference>
<feature type="transmembrane region" description="Helical" evidence="8">
    <location>
        <begin position="12"/>
        <end position="32"/>
    </location>
</feature>
<evidence type="ECO:0000256" key="4">
    <source>
        <dbReference type="ARBA" id="ARBA00022679"/>
    </source>
</evidence>
<evidence type="ECO:0000256" key="7">
    <source>
        <dbReference type="ARBA" id="ARBA00023136"/>
    </source>
</evidence>
<evidence type="ECO:0000259" key="9">
    <source>
        <dbReference type="Pfam" id="PF13231"/>
    </source>
</evidence>
<comment type="subcellular location">
    <subcellularLocation>
        <location evidence="1">Cell membrane</location>
        <topology evidence="1">Multi-pass membrane protein</topology>
    </subcellularLocation>
</comment>
<protein>
    <recommendedName>
        <fullName evidence="9">Glycosyltransferase RgtA/B/C/D-like domain-containing protein</fullName>
    </recommendedName>
</protein>
<keyword evidence="3" id="KW-0328">Glycosyltransferase</keyword>
<keyword evidence="5 8" id="KW-0812">Transmembrane</keyword>
<dbReference type="Proteomes" id="UP000070457">
    <property type="component" value="Unassembled WGS sequence"/>
</dbReference>
<feature type="transmembrane region" description="Helical" evidence="8">
    <location>
        <begin position="390"/>
        <end position="408"/>
    </location>
</feature>
<accession>A0A136LZB1</accession>
<feature type="transmembrane region" description="Helical" evidence="8">
    <location>
        <begin position="190"/>
        <end position="219"/>
    </location>
</feature>
<feature type="transmembrane region" description="Helical" evidence="8">
    <location>
        <begin position="84"/>
        <end position="100"/>
    </location>
</feature>
<proteinExistence type="predicted"/>
<feature type="transmembrane region" description="Helical" evidence="8">
    <location>
        <begin position="364"/>
        <end position="383"/>
    </location>
</feature>
<feature type="transmembrane region" description="Helical" evidence="8">
    <location>
        <begin position="160"/>
        <end position="178"/>
    </location>
</feature>
<evidence type="ECO:0000256" key="5">
    <source>
        <dbReference type="ARBA" id="ARBA00022692"/>
    </source>
</evidence>
<evidence type="ECO:0000256" key="3">
    <source>
        <dbReference type="ARBA" id="ARBA00022676"/>
    </source>
</evidence>
<dbReference type="GO" id="GO:0016763">
    <property type="term" value="F:pentosyltransferase activity"/>
    <property type="evidence" value="ECO:0007669"/>
    <property type="project" value="TreeGrafter"/>
</dbReference>
<dbReference type="AlphaFoldDB" id="A0A136LZB1"/>
<evidence type="ECO:0000313" key="10">
    <source>
        <dbReference type="EMBL" id="KXK26982.1"/>
    </source>
</evidence>
<feature type="domain" description="Glycosyltransferase RgtA/B/C/D-like" evidence="9">
    <location>
        <begin position="84"/>
        <end position="245"/>
    </location>
</feature>
<evidence type="ECO:0000256" key="8">
    <source>
        <dbReference type="SAM" id="Phobius"/>
    </source>
</evidence>
<dbReference type="Pfam" id="PF13231">
    <property type="entry name" value="PMT_2"/>
    <property type="match status" value="1"/>
</dbReference>